<dbReference type="InterPro" id="IPR029033">
    <property type="entry name" value="His_PPase_superfam"/>
</dbReference>
<dbReference type="EMBL" id="WBJX01000002">
    <property type="protein sequence ID" value="KAB1638242.1"/>
    <property type="molecule type" value="Genomic_DNA"/>
</dbReference>
<evidence type="ECO:0000313" key="1">
    <source>
        <dbReference type="EMBL" id="KAB1638242.1"/>
    </source>
</evidence>
<sequence>MPRTLILLRHAKAEHPMTIDDRQRSLADRGVREAAEAGDWLREHAPKVDRVLCSPAARTRQTLETAEILAPAEFPSALYMGGEDDYLEQVKETGAEVQTLLVIGHEPTVSGTAIALAADKESDLAREIRHGYPTSGITVLTFHGEWEALRWNSANITAFHAPH</sequence>
<name>A0A7J5B2K9_9MICO</name>
<comment type="caution">
    <text evidence="1">The sequence shown here is derived from an EMBL/GenBank/DDBJ whole genome shotgun (WGS) entry which is preliminary data.</text>
</comment>
<dbReference type="SMART" id="SM00855">
    <property type="entry name" value="PGAM"/>
    <property type="match status" value="1"/>
</dbReference>
<dbReference type="Pfam" id="PF00300">
    <property type="entry name" value="His_Phos_1"/>
    <property type="match status" value="1"/>
</dbReference>
<keyword evidence="2" id="KW-1185">Reference proteome</keyword>
<dbReference type="AlphaFoldDB" id="A0A7J5B2K9"/>
<dbReference type="Gene3D" id="3.40.50.1240">
    <property type="entry name" value="Phosphoglycerate mutase-like"/>
    <property type="match status" value="1"/>
</dbReference>
<dbReference type="CDD" id="cd07067">
    <property type="entry name" value="HP_PGM_like"/>
    <property type="match status" value="1"/>
</dbReference>
<dbReference type="OrthoDB" id="9810154at2"/>
<reference evidence="1 2" key="1">
    <citation type="submission" date="2019-09" db="EMBL/GenBank/DDBJ databases">
        <title>Phylogeny of genus Pseudoclavibacter and closely related genus.</title>
        <authorList>
            <person name="Li Y."/>
        </authorList>
    </citation>
    <scope>NUCLEOTIDE SEQUENCE [LARGE SCALE GENOMIC DNA]</scope>
    <source>
        <strain evidence="1 2">THG-MD12</strain>
    </source>
</reference>
<organism evidence="1 2">
    <name type="scientific">Pseudoclavibacter terrae</name>
    <dbReference type="NCBI Taxonomy" id="1530195"/>
    <lineage>
        <taxon>Bacteria</taxon>
        <taxon>Bacillati</taxon>
        <taxon>Actinomycetota</taxon>
        <taxon>Actinomycetes</taxon>
        <taxon>Micrococcales</taxon>
        <taxon>Microbacteriaceae</taxon>
        <taxon>Pseudoclavibacter</taxon>
    </lineage>
</organism>
<dbReference type="SUPFAM" id="SSF53254">
    <property type="entry name" value="Phosphoglycerate mutase-like"/>
    <property type="match status" value="1"/>
</dbReference>
<proteinExistence type="predicted"/>
<accession>A0A7J5B2K9</accession>
<dbReference type="RefSeq" id="WP_151423329.1">
    <property type="nucleotide sequence ID" value="NZ_WBJX01000002.1"/>
</dbReference>
<dbReference type="Proteomes" id="UP000490386">
    <property type="component" value="Unassembled WGS sequence"/>
</dbReference>
<dbReference type="InterPro" id="IPR013078">
    <property type="entry name" value="His_Pase_superF_clade-1"/>
</dbReference>
<protein>
    <submittedName>
        <fullName evidence="1">Histidine phosphatase family protein</fullName>
    </submittedName>
</protein>
<gene>
    <name evidence="1" type="ORF">F8O03_07535</name>
</gene>
<evidence type="ECO:0000313" key="2">
    <source>
        <dbReference type="Proteomes" id="UP000490386"/>
    </source>
</evidence>